<evidence type="ECO:0000313" key="3">
    <source>
        <dbReference type="Proteomes" id="UP000095564"/>
    </source>
</evidence>
<reference evidence="2 3" key="1">
    <citation type="submission" date="2015-09" db="EMBL/GenBank/DDBJ databases">
        <authorList>
            <consortium name="Pathogen Informatics"/>
        </authorList>
    </citation>
    <scope>NUCLEOTIDE SEQUENCE [LARGE SCALE GENOMIC DNA]</scope>
    <source>
        <strain evidence="2 3">2789STDY5834908</strain>
    </source>
</reference>
<evidence type="ECO:0008006" key="4">
    <source>
        <dbReference type="Google" id="ProtNLM"/>
    </source>
</evidence>
<sequence length="232" mass="26331">MRKKRITIGMLSMMMAVTSVFGGVNVSAATPKLTANQVYDSTTTIKGKVKKGTTVKVKIGKKTYRSKIKKKRYSVKIPKTKAGVKYTIKAYNGKKLYAKKTSKVKHLYKKPVYKTVQYQEKGHWEWIDTGKFSYNMKFDCDVCDTCGKNLTKEYLTAIAAGTHTMNEMSYNDFLKNGGWDHSCINHKIVKKTIEKSEQKDNEKIKMWVVDQQASTKKELVGYECSCGAIKGK</sequence>
<feature type="chain" id="PRO_5038923175" description="Bacterial Ig domain-containing protein" evidence="1">
    <location>
        <begin position="23"/>
        <end position="232"/>
    </location>
</feature>
<accession>A0A174JG75</accession>
<dbReference type="InterPro" id="IPR013783">
    <property type="entry name" value="Ig-like_fold"/>
</dbReference>
<evidence type="ECO:0000313" key="2">
    <source>
        <dbReference type="EMBL" id="CUO96638.1"/>
    </source>
</evidence>
<feature type="signal peptide" evidence="1">
    <location>
        <begin position="1"/>
        <end position="22"/>
    </location>
</feature>
<proteinExistence type="predicted"/>
<evidence type="ECO:0000256" key="1">
    <source>
        <dbReference type="SAM" id="SignalP"/>
    </source>
</evidence>
<gene>
    <name evidence="2" type="ORF">ERS852520_00289</name>
</gene>
<dbReference type="Proteomes" id="UP000095564">
    <property type="component" value="Unassembled WGS sequence"/>
</dbReference>
<dbReference type="Gene3D" id="2.60.40.10">
    <property type="entry name" value="Immunoglobulins"/>
    <property type="match status" value="1"/>
</dbReference>
<keyword evidence="1" id="KW-0732">Signal</keyword>
<name>A0A174JG75_ANAHA</name>
<organism evidence="2 3">
    <name type="scientific">Anaerostipes hadrus</name>
    <dbReference type="NCBI Taxonomy" id="649756"/>
    <lineage>
        <taxon>Bacteria</taxon>
        <taxon>Bacillati</taxon>
        <taxon>Bacillota</taxon>
        <taxon>Clostridia</taxon>
        <taxon>Lachnospirales</taxon>
        <taxon>Lachnospiraceae</taxon>
        <taxon>Anaerostipes</taxon>
    </lineage>
</organism>
<dbReference type="RefSeq" id="WP_055159085.1">
    <property type="nucleotide sequence ID" value="NZ_CZAU01000002.1"/>
</dbReference>
<protein>
    <recommendedName>
        <fullName evidence="4">Bacterial Ig domain-containing protein</fullName>
    </recommendedName>
</protein>
<dbReference type="EMBL" id="CZAU01000002">
    <property type="protein sequence ID" value="CUO96638.1"/>
    <property type="molecule type" value="Genomic_DNA"/>
</dbReference>
<dbReference type="AlphaFoldDB" id="A0A174JG75"/>